<protein>
    <submittedName>
        <fullName evidence="1">Uncharacterized protein</fullName>
    </submittedName>
</protein>
<evidence type="ECO:0000313" key="2">
    <source>
        <dbReference type="Proteomes" id="UP000821845"/>
    </source>
</evidence>
<name>A0ACB7RK03_HYAAI</name>
<organism evidence="1 2">
    <name type="scientific">Hyalomma asiaticum</name>
    <name type="common">Tick</name>
    <dbReference type="NCBI Taxonomy" id="266040"/>
    <lineage>
        <taxon>Eukaryota</taxon>
        <taxon>Metazoa</taxon>
        <taxon>Ecdysozoa</taxon>
        <taxon>Arthropoda</taxon>
        <taxon>Chelicerata</taxon>
        <taxon>Arachnida</taxon>
        <taxon>Acari</taxon>
        <taxon>Parasitiformes</taxon>
        <taxon>Ixodida</taxon>
        <taxon>Ixodoidea</taxon>
        <taxon>Ixodidae</taxon>
        <taxon>Hyalomminae</taxon>
        <taxon>Hyalomma</taxon>
    </lineage>
</organism>
<reference evidence="1" key="1">
    <citation type="submission" date="2020-05" db="EMBL/GenBank/DDBJ databases">
        <title>Large-scale comparative analyses of tick genomes elucidate their genetic diversity and vector capacities.</title>
        <authorList>
            <person name="Jia N."/>
            <person name="Wang J."/>
            <person name="Shi W."/>
            <person name="Du L."/>
            <person name="Sun Y."/>
            <person name="Zhan W."/>
            <person name="Jiang J."/>
            <person name="Wang Q."/>
            <person name="Zhang B."/>
            <person name="Ji P."/>
            <person name="Sakyi L.B."/>
            <person name="Cui X."/>
            <person name="Yuan T."/>
            <person name="Jiang B."/>
            <person name="Yang W."/>
            <person name="Lam T.T.-Y."/>
            <person name="Chang Q."/>
            <person name="Ding S."/>
            <person name="Wang X."/>
            <person name="Zhu J."/>
            <person name="Ruan X."/>
            <person name="Zhao L."/>
            <person name="Wei J."/>
            <person name="Que T."/>
            <person name="Du C."/>
            <person name="Cheng J."/>
            <person name="Dai P."/>
            <person name="Han X."/>
            <person name="Huang E."/>
            <person name="Gao Y."/>
            <person name="Liu J."/>
            <person name="Shao H."/>
            <person name="Ye R."/>
            <person name="Li L."/>
            <person name="Wei W."/>
            <person name="Wang X."/>
            <person name="Wang C."/>
            <person name="Yang T."/>
            <person name="Huo Q."/>
            <person name="Li W."/>
            <person name="Guo W."/>
            <person name="Chen H."/>
            <person name="Zhou L."/>
            <person name="Ni X."/>
            <person name="Tian J."/>
            <person name="Zhou Y."/>
            <person name="Sheng Y."/>
            <person name="Liu T."/>
            <person name="Pan Y."/>
            <person name="Xia L."/>
            <person name="Li J."/>
            <person name="Zhao F."/>
            <person name="Cao W."/>
        </authorList>
    </citation>
    <scope>NUCLEOTIDE SEQUENCE</scope>
    <source>
        <strain evidence="1">Hyas-2018</strain>
    </source>
</reference>
<gene>
    <name evidence="1" type="ORF">HPB50_020391</name>
</gene>
<proteinExistence type="predicted"/>
<comment type="caution">
    <text evidence="1">The sequence shown here is derived from an EMBL/GenBank/DDBJ whole genome shotgun (WGS) entry which is preliminary data.</text>
</comment>
<evidence type="ECO:0000313" key="1">
    <source>
        <dbReference type="EMBL" id="KAH6922966.1"/>
    </source>
</evidence>
<sequence>MQDDQGGADDQPELCRSRKDVSQARNAEELAAGYGRRVGHAVASARSCSTPSNVDFDTDDDSERDRDDDGGGG</sequence>
<keyword evidence="2" id="KW-1185">Reference proteome</keyword>
<dbReference type="EMBL" id="CM023489">
    <property type="protein sequence ID" value="KAH6922966.1"/>
    <property type="molecule type" value="Genomic_DNA"/>
</dbReference>
<accession>A0ACB7RK03</accession>
<dbReference type="Proteomes" id="UP000821845">
    <property type="component" value="Chromosome 9"/>
</dbReference>